<comment type="caution">
    <text evidence="3">The sequence shown here is derived from an EMBL/GenBank/DDBJ whole genome shotgun (WGS) entry which is preliminary data.</text>
</comment>
<dbReference type="EMBL" id="BMAT01011271">
    <property type="protein sequence ID" value="GFR69611.1"/>
    <property type="molecule type" value="Genomic_DNA"/>
</dbReference>
<gene>
    <name evidence="3" type="ORF">ElyMa_005636400</name>
</gene>
<evidence type="ECO:0000256" key="2">
    <source>
        <dbReference type="SAM" id="SignalP"/>
    </source>
</evidence>
<evidence type="ECO:0008006" key="5">
    <source>
        <dbReference type="Google" id="ProtNLM"/>
    </source>
</evidence>
<evidence type="ECO:0000313" key="3">
    <source>
        <dbReference type="EMBL" id="GFR69611.1"/>
    </source>
</evidence>
<keyword evidence="4" id="KW-1185">Reference proteome</keyword>
<accession>A0AAV4F9U1</accession>
<feature type="region of interest" description="Disordered" evidence="1">
    <location>
        <begin position="166"/>
        <end position="190"/>
    </location>
</feature>
<dbReference type="Gene3D" id="1.20.120.20">
    <property type="entry name" value="Apolipoprotein"/>
    <property type="match status" value="1"/>
</dbReference>
<reference evidence="3 4" key="1">
    <citation type="journal article" date="2021" name="Elife">
        <title>Chloroplast acquisition without the gene transfer in kleptoplastic sea slugs, Plakobranchus ocellatus.</title>
        <authorList>
            <person name="Maeda T."/>
            <person name="Takahashi S."/>
            <person name="Yoshida T."/>
            <person name="Shimamura S."/>
            <person name="Takaki Y."/>
            <person name="Nagai Y."/>
            <person name="Toyoda A."/>
            <person name="Suzuki Y."/>
            <person name="Arimoto A."/>
            <person name="Ishii H."/>
            <person name="Satoh N."/>
            <person name="Nishiyama T."/>
            <person name="Hasebe M."/>
            <person name="Maruyama T."/>
            <person name="Minagawa J."/>
            <person name="Obokata J."/>
            <person name="Shigenobu S."/>
        </authorList>
    </citation>
    <scope>NUCLEOTIDE SEQUENCE [LARGE SCALE GENOMIC DNA]</scope>
</reference>
<proteinExistence type="predicted"/>
<feature type="signal peptide" evidence="2">
    <location>
        <begin position="1"/>
        <end position="16"/>
    </location>
</feature>
<name>A0AAV4F9U1_9GAST</name>
<sequence>MLAAAAVLALLGASCAFSSSLSASQDHPVQNSTFLVTGERPAPETEKDNQGLTLALNREVVWKDRGGNHCGALTCRAKGDQATIDSVTVTAVRGPESSTELLTVATSRSKVEIRTDNFHANGSLVNNEATIYLDGMKHSSCASDHFTCTVIFTKESGEKGKIFTITGPGNPLETKTHSASDSKTAAKPVRFPTPLGNPFASEMWFLGDKITKIEGKFETLRNRLDSRMTQNVDAIHERAGALENNVLERVASVESDVSSRVSRLEDRVSSLLLAQSRDAGPNSAQTSTDLEKRLDEIGSTLDRLNVSSQTEGESKRKPEICLRGMGDDVTKTYPAYVVLSNQLINKDILCDTHTIGGGWIVFQVAASSFFFVMEISRRSNDQL</sequence>
<protein>
    <recommendedName>
        <fullName evidence="5">Fibrinogen C-terminal domain-containing protein</fullName>
    </recommendedName>
</protein>
<organism evidence="3 4">
    <name type="scientific">Elysia marginata</name>
    <dbReference type="NCBI Taxonomy" id="1093978"/>
    <lineage>
        <taxon>Eukaryota</taxon>
        <taxon>Metazoa</taxon>
        <taxon>Spiralia</taxon>
        <taxon>Lophotrochozoa</taxon>
        <taxon>Mollusca</taxon>
        <taxon>Gastropoda</taxon>
        <taxon>Heterobranchia</taxon>
        <taxon>Euthyneura</taxon>
        <taxon>Panpulmonata</taxon>
        <taxon>Sacoglossa</taxon>
        <taxon>Placobranchoidea</taxon>
        <taxon>Plakobranchidae</taxon>
        <taxon>Elysia</taxon>
    </lineage>
</organism>
<keyword evidence="2" id="KW-0732">Signal</keyword>
<dbReference type="Proteomes" id="UP000762676">
    <property type="component" value="Unassembled WGS sequence"/>
</dbReference>
<evidence type="ECO:0000256" key="1">
    <source>
        <dbReference type="SAM" id="MobiDB-lite"/>
    </source>
</evidence>
<evidence type="ECO:0000313" key="4">
    <source>
        <dbReference type="Proteomes" id="UP000762676"/>
    </source>
</evidence>
<dbReference type="AlphaFoldDB" id="A0AAV4F9U1"/>
<feature type="chain" id="PRO_5043797530" description="Fibrinogen C-terminal domain-containing protein" evidence="2">
    <location>
        <begin position="17"/>
        <end position="383"/>
    </location>
</feature>